<evidence type="ECO:0000313" key="6">
    <source>
        <dbReference type="EMBL" id="TGO91133.1"/>
    </source>
</evidence>
<evidence type="ECO:0000256" key="4">
    <source>
        <dbReference type="ARBA" id="ARBA00039045"/>
    </source>
</evidence>
<dbReference type="InterPro" id="IPR036526">
    <property type="entry name" value="C-N_Hydrolase_sf"/>
</dbReference>
<dbReference type="PANTHER" id="PTHR46044">
    <property type="entry name" value="NITRILASE"/>
    <property type="match status" value="1"/>
</dbReference>
<proteinExistence type="inferred from homology"/>
<dbReference type="EC" id="3.5.5.1" evidence="4"/>
<evidence type="ECO:0000256" key="1">
    <source>
        <dbReference type="ARBA" id="ARBA00008129"/>
    </source>
</evidence>
<organism evidence="6 7">
    <name type="scientific">Botrytis porri</name>
    <dbReference type="NCBI Taxonomy" id="87229"/>
    <lineage>
        <taxon>Eukaryota</taxon>
        <taxon>Fungi</taxon>
        <taxon>Dikarya</taxon>
        <taxon>Ascomycota</taxon>
        <taxon>Pezizomycotina</taxon>
        <taxon>Leotiomycetes</taxon>
        <taxon>Helotiales</taxon>
        <taxon>Sclerotiniaceae</taxon>
        <taxon>Botrytis</taxon>
    </lineage>
</organism>
<dbReference type="InterPro" id="IPR003010">
    <property type="entry name" value="C-N_Hydrolase"/>
</dbReference>
<keyword evidence="7" id="KW-1185">Reference proteome</keyword>
<evidence type="ECO:0000256" key="2">
    <source>
        <dbReference type="ARBA" id="ARBA00022801"/>
    </source>
</evidence>
<comment type="caution">
    <text evidence="6">The sequence shown here is derived from an EMBL/GenBank/DDBJ whole genome shotgun (WGS) entry which is preliminary data.</text>
</comment>
<dbReference type="EMBL" id="PQXO01000038">
    <property type="protein sequence ID" value="TGO91133.1"/>
    <property type="molecule type" value="Genomic_DNA"/>
</dbReference>
<dbReference type="SUPFAM" id="SSF56317">
    <property type="entry name" value="Carbon-nitrogen hydrolase"/>
    <property type="match status" value="1"/>
</dbReference>
<comment type="similarity">
    <text evidence="1">Belongs to the carbon-nitrogen hydrolase superfamily. Nitrilase family.</text>
</comment>
<evidence type="ECO:0000259" key="5">
    <source>
        <dbReference type="PROSITE" id="PS50263"/>
    </source>
</evidence>
<dbReference type="GO" id="GO:0000257">
    <property type="term" value="F:nitrilase activity"/>
    <property type="evidence" value="ECO:0007669"/>
    <property type="project" value="UniProtKB-EC"/>
</dbReference>
<dbReference type="Pfam" id="PF00795">
    <property type="entry name" value="CN_hydrolase"/>
    <property type="match status" value="1"/>
</dbReference>
<dbReference type="PROSITE" id="PS50263">
    <property type="entry name" value="CN_HYDROLASE"/>
    <property type="match status" value="1"/>
</dbReference>
<evidence type="ECO:0000256" key="3">
    <source>
        <dbReference type="ARBA" id="ARBA00036406"/>
    </source>
</evidence>
<reference evidence="6 7" key="1">
    <citation type="submission" date="2017-12" db="EMBL/GenBank/DDBJ databases">
        <title>Comparative genomics of Botrytis spp.</title>
        <authorList>
            <person name="Valero-Jimenez C.A."/>
            <person name="Tapia P."/>
            <person name="Veloso J."/>
            <person name="Silva-Moreno E."/>
            <person name="Staats M."/>
            <person name="Valdes J.H."/>
            <person name="Van Kan J.A.L."/>
        </authorList>
    </citation>
    <scope>NUCLEOTIDE SEQUENCE [LARGE SCALE GENOMIC DNA]</scope>
    <source>
        <strain evidence="6 7">MUCL3349</strain>
    </source>
</reference>
<comment type="catalytic activity">
    <reaction evidence="3">
        <text>a nitrile + 2 H2O = a carboxylate + NH4(+)</text>
        <dbReference type="Rhea" id="RHEA:21724"/>
        <dbReference type="ChEBI" id="CHEBI:15377"/>
        <dbReference type="ChEBI" id="CHEBI:18379"/>
        <dbReference type="ChEBI" id="CHEBI:28938"/>
        <dbReference type="ChEBI" id="CHEBI:29067"/>
        <dbReference type="EC" id="3.5.5.1"/>
    </reaction>
</comment>
<evidence type="ECO:0000313" key="7">
    <source>
        <dbReference type="Proteomes" id="UP000297280"/>
    </source>
</evidence>
<dbReference type="STRING" id="87229.A0A4Z1L3I7"/>
<protein>
    <recommendedName>
        <fullName evidence="4">nitrilase</fullName>
        <ecNumber evidence="4">3.5.5.1</ecNumber>
    </recommendedName>
</protein>
<name>A0A4Z1L3I7_9HELO</name>
<dbReference type="Gene3D" id="3.60.110.10">
    <property type="entry name" value="Carbon-nitrogen hydrolase"/>
    <property type="match status" value="1"/>
</dbReference>
<dbReference type="AlphaFoldDB" id="A0A4Z1L3I7"/>
<dbReference type="InterPro" id="IPR044149">
    <property type="entry name" value="Nitrilases_CHs"/>
</dbReference>
<keyword evidence="2" id="KW-0378">Hydrolase</keyword>
<accession>A0A4Z1L3I7</accession>
<sequence>MTQIPIPPRYVRVAVTQFEPIWLDLSVCEWSKTGLIPRMLDSRISIMDMVAIPPVLDFKFSLMMDKYSRTLSVDFDLSIVYIKDSLRIDSPETGCICAAAKEGNVAVVLGFSENWNHSLYISQAIIDHEGIIKLKRRKLKATHMERTVFGEASGSSLTNVVELAGIGRVGTLACLEHALPLLKYHSYCQRKSIHVSQWPPIWEYSGGPDLWYMSRDGSRTLSQAYAIESQSFVLHTTAVLSQDGIDRKNTSNGLVMNMPGGGTSAIFGPDGRKLSEDLPDTVEGFLYADLDLDEILKSRSFLNVCGHYSRPDLLTISVNDMERVLANSA</sequence>
<gene>
    <name evidence="6" type="ORF">BPOR_0038g00190</name>
</gene>
<dbReference type="Proteomes" id="UP000297280">
    <property type="component" value="Unassembled WGS sequence"/>
</dbReference>
<dbReference type="PANTHER" id="PTHR46044:SF14">
    <property type="entry name" value="ARYLACETONITRILASE"/>
    <property type="match status" value="1"/>
</dbReference>
<feature type="domain" description="CN hydrolase" evidence="5">
    <location>
        <begin position="11"/>
        <end position="292"/>
    </location>
</feature>